<feature type="compositionally biased region" description="Basic residues" evidence="1">
    <location>
        <begin position="109"/>
        <end position="118"/>
    </location>
</feature>
<sequence length="189" mass="20355">MEVEARVLEAVALLRQAGRMDLLKDGALAPGRPARRASAGVAAAVAACSPPRVAGACKVRGASRGRGRRAGPGRARGGFLGGSVVGDPRGFPRRRDALCRIRAGNQLGKGRRGRRMQRGIKETEQKESGRSRRAPRSKLKKGRLDRRARPNPAIFVRPGVRRGALGHLQPRRGCRLWTRGGGAKVWPLV</sequence>
<feature type="compositionally biased region" description="Basic residues" evidence="1">
    <location>
        <begin position="131"/>
        <end position="146"/>
    </location>
</feature>
<reference evidence="2" key="1">
    <citation type="journal article" date="2022" name="bioRxiv">
        <title>Sequencing and chromosome-scale assembly of the giantPleurodeles waltlgenome.</title>
        <authorList>
            <person name="Brown T."/>
            <person name="Elewa A."/>
            <person name="Iarovenko S."/>
            <person name="Subramanian E."/>
            <person name="Araus A.J."/>
            <person name="Petzold A."/>
            <person name="Susuki M."/>
            <person name="Suzuki K.-i.T."/>
            <person name="Hayashi T."/>
            <person name="Toyoda A."/>
            <person name="Oliveira C."/>
            <person name="Osipova E."/>
            <person name="Leigh N.D."/>
            <person name="Simon A."/>
            <person name="Yun M.H."/>
        </authorList>
    </citation>
    <scope>NUCLEOTIDE SEQUENCE</scope>
    <source>
        <strain evidence="2">20211129_DDA</strain>
        <tissue evidence="2">Liver</tissue>
    </source>
</reference>
<comment type="caution">
    <text evidence="2">The sequence shown here is derived from an EMBL/GenBank/DDBJ whole genome shotgun (WGS) entry which is preliminary data.</text>
</comment>
<evidence type="ECO:0000256" key="1">
    <source>
        <dbReference type="SAM" id="MobiDB-lite"/>
    </source>
</evidence>
<gene>
    <name evidence="2" type="ORF">NDU88_002864</name>
</gene>
<evidence type="ECO:0000313" key="3">
    <source>
        <dbReference type="Proteomes" id="UP001066276"/>
    </source>
</evidence>
<name>A0AAV7P7V9_PLEWA</name>
<feature type="compositionally biased region" description="Basic and acidic residues" evidence="1">
    <location>
        <begin position="119"/>
        <end position="130"/>
    </location>
</feature>
<dbReference type="Proteomes" id="UP001066276">
    <property type="component" value="Chromosome 7"/>
</dbReference>
<dbReference type="EMBL" id="JANPWB010000011">
    <property type="protein sequence ID" value="KAJ1124403.1"/>
    <property type="molecule type" value="Genomic_DNA"/>
</dbReference>
<accession>A0AAV7P7V9</accession>
<dbReference type="AlphaFoldDB" id="A0AAV7P7V9"/>
<feature type="compositionally biased region" description="Basic residues" evidence="1">
    <location>
        <begin position="61"/>
        <end position="71"/>
    </location>
</feature>
<organism evidence="2 3">
    <name type="scientific">Pleurodeles waltl</name>
    <name type="common">Iberian ribbed newt</name>
    <dbReference type="NCBI Taxonomy" id="8319"/>
    <lineage>
        <taxon>Eukaryota</taxon>
        <taxon>Metazoa</taxon>
        <taxon>Chordata</taxon>
        <taxon>Craniata</taxon>
        <taxon>Vertebrata</taxon>
        <taxon>Euteleostomi</taxon>
        <taxon>Amphibia</taxon>
        <taxon>Batrachia</taxon>
        <taxon>Caudata</taxon>
        <taxon>Salamandroidea</taxon>
        <taxon>Salamandridae</taxon>
        <taxon>Pleurodelinae</taxon>
        <taxon>Pleurodeles</taxon>
    </lineage>
</organism>
<feature type="region of interest" description="Disordered" evidence="1">
    <location>
        <begin position="60"/>
        <end position="81"/>
    </location>
</feature>
<evidence type="ECO:0000313" key="2">
    <source>
        <dbReference type="EMBL" id="KAJ1124403.1"/>
    </source>
</evidence>
<proteinExistence type="predicted"/>
<keyword evidence="3" id="KW-1185">Reference proteome</keyword>
<protein>
    <submittedName>
        <fullName evidence="2">Uncharacterized protein</fullName>
    </submittedName>
</protein>
<feature type="region of interest" description="Disordered" evidence="1">
    <location>
        <begin position="107"/>
        <end position="151"/>
    </location>
</feature>